<dbReference type="AlphaFoldDB" id="A0AAW9QMY4"/>
<feature type="transmembrane region" description="Helical" evidence="1">
    <location>
        <begin position="12"/>
        <end position="34"/>
    </location>
</feature>
<keyword evidence="1" id="KW-1133">Transmembrane helix</keyword>
<accession>A0AAW9QMY4</accession>
<feature type="transmembrane region" description="Helical" evidence="1">
    <location>
        <begin position="110"/>
        <end position="131"/>
    </location>
</feature>
<feature type="transmembrane region" description="Helical" evidence="1">
    <location>
        <begin position="165"/>
        <end position="187"/>
    </location>
</feature>
<protein>
    <recommendedName>
        <fullName evidence="4">MotA/TolQ/ExbB proton channel domain-containing protein</fullName>
    </recommendedName>
</protein>
<keyword evidence="3" id="KW-1185">Reference proteome</keyword>
<reference evidence="2 3" key="1">
    <citation type="submission" date="2024-01" db="EMBL/GenBank/DDBJ databases">
        <title>Genomic insights into the taxonomy and metabolism of the cyanobacterium Pannus brasiliensis CCIBt3594.</title>
        <authorList>
            <person name="Machado M."/>
            <person name="Botero N.B."/>
            <person name="Andreote A.P.D."/>
            <person name="Feitosa A.M.T."/>
            <person name="Popin R."/>
            <person name="Sivonen K."/>
            <person name="Fiore M.F."/>
        </authorList>
    </citation>
    <scope>NUCLEOTIDE SEQUENCE [LARGE SCALE GENOMIC DNA]</scope>
    <source>
        <strain evidence="2 3">CCIBt3594</strain>
    </source>
</reference>
<dbReference type="EMBL" id="JBAFSM010000007">
    <property type="protein sequence ID" value="MEG3436525.1"/>
    <property type="molecule type" value="Genomic_DNA"/>
</dbReference>
<evidence type="ECO:0000313" key="2">
    <source>
        <dbReference type="EMBL" id="MEG3436525.1"/>
    </source>
</evidence>
<dbReference type="Proteomes" id="UP001328733">
    <property type="component" value="Unassembled WGS sequence"/>
</dbReference>
<name>A0AAW9QMY4_9CHRO</name>
<organism evidence="2 3">
    <name type="scientific">Pannus brasiliensis CCIBt3594</name>
    <dbReference type="NCBI Taxonomy" id="1427578"/>
    <lineage>
        <taxon>Bacteria</taxon>
        <taxon>Bacillati</taxon>
        <taxon>Cyanobacteriota</taxon>
        <taxon>Cyanophyceae</taxon>
        <taxon>Oscillatoriophycideae</taxon>
        <taxon>Chroococcales</taxon>
        <taxon>Microcystaceae</taxon>
        <taxon>Pannus</taxon>
    </lineage>
</organism>
<evidence type="ECO:0000313" key="3">
    <source>
        <dbReference type="Proteomes" id="UP001328733"/>
    </source>
</evidence>
<evidence type="ECO:0000256" key="1">
    <source>
        <dbReference type="SAM" id="Phobius"/>
    </source>
</evidence>
<evidence type="ECO:0008006" key="4">
    <source>
        <dbReference type="Google" id="ProtNLM"/>
    </source>
</evidence>
<keyword evidence="1" id="KW-0472">Membrane</keyword>
<proteinExistence type="predicted"/>
<gene>
    <name evidence="2" type="ORF">V0288_05285</name>
</gene>
<comment type="caution">
    <text evidence="2">The sequence shown here is derived from an EMBL/GenBank/DDBJ whole genome shotgun (WGS) entry which is preliminary data.</text>
</comment>
<keyword evidence="1" id="KW-0812">Transmembrane</keyword>
<sequence>MMAWLTLVPPYLFALTVLLVILPTVIAISIRIALYRYLRACARIVKRPIDRDSPSKYPKIIETLESLETKFKQVIPKVDRVNTSALVDELYNKEEFPFLRFSLRCVKWDYFGNILPNLLLAFGLLGTFLGITLNLTEIGSLVQRESLDSGNLIENLKVPLQSMGIAFFTSLIALISSSILTVLNFFFDTNIARLDWITSLENYLDNTLQPEIIEISPLDRMVKEQGEFLESFRTVIEQVIADNSAIFFNSVTSFSESTKSFEERIDRLEIIIQHENFIEYGATLERCVSDFQKTIDTLERSKVTTNLVTATQNLNSTQEQLSNTIQALQDCSNLIQQAMTTLASSSLSLEEQIREVSQDFYQLQTSHYQLNSEIGEKTLDRLQDLSDKLEANNGIFTEKIDRSNLSIERIHNTLLETSRHLNNHSDHLQSLGDRIALAIDREGQLGNERNRILADKIGQTSDYLRGMQASLNQMIVLLDRPNDRPDRPNDSPPRWRPW</sequence>